<evidence type="ECO:0000313" key="2">
    <source>
        <dbReference type="EMBL" id="RIB00835.1"/>
    </source>
</evidence>
<evidence type="ECO:0000256" key="1">
    <source>
        <dbReference type="SAM" id="MobiDB-lite"/>
    </source>
</evidence>
<evidence type="ECO:0000313" key="3">
    <source>
        <dbReference type="Proteomes" id="UP000266673"/>
    </source>
</evidence>
<feature type="compositionally biased region" description="Basic and acidic residues" evidence="1">
    <location>
        <begin position="10"/>
        <end position="37"/>
    </location>
</feature>
<keyword evidence="3" id="KW-1185">Reference proteome</keyword>
<accession>A0A397TRQ3</accession>
<protein>
    <submittedName>
        <fullName evidence="2">Uncharacterized protein</fullName>
    </submittedName>
</protein>
<feature type="compositionally biased region" description="Basic residues" evidence="1">
    <location>
        <begin position="38"/>
        <end position="49"/>
    </location>
</feature>
<reference evidence="2 3" key="1">
    <citation type="submission" date="2018-06" db="EMBL/GenBank/DDBJ databases">
        <title>Comparative genomics reveals the genomic features of Rhizophagus irregularis, R. cerebriforme, R. diaphanum and Gigaspora rosea, and their symbiotic lifestyle signature.</title>
        <authorList>
            <person name="Morin E."/>
            <person name="San Clemente H."/>
            <person name="Chen E.C.H."/>
            <person name="De La Providencia I."/>
            <person name="Hainaut M."/>
            <person name="Kuo A."/>
            <person name="Kohler A."/>
            <person name="Murat C."/>
            <person name="Tang N."/>
            <person name="Roy S."/>
            <person name="Loubradou J."/>
            <person name="Henrissat B."/>
            <person name="Grigoriev I.V."/>
            <person name="Corradi N."/>
            <person name="Roux C."/>
            <person name="Martin F.M."/>
        </authorList>
    </citation>
    <scope>NUCLEOTIDE SEQUENCE [LARGE SCALE GENOMIC DNA]</scope>
    <source>
        <strain evidence="2 3">DAOM 194757</strain>
    </source>
</reference>
<name>A0A397TRQ3_9GLOM</name>
<dbReference type="Proteomes" id="UP000266673">
    <property type="component" value="Unassembled WGS sequence"/>
</dbReference>
<comment type="caution">
    <text evidence="2">The sequence shown here is derived from an EMBL/GenBank/DDBJ whole genome shotgun (WGS) entry which is preliminary data.</text>
</comment>
<dbReference type="AlphaFoldDB" id="A0A397TRQ3"/>
<sequence length="95" mass="11306">MNLQKRRVSKRIESKVENNKNKKKETETYQYDKEKAPTPKKNKRQRVPKKTSSTTPTTEMNINNRTTEINDFKPKWSSTIREQHTNDARNENSPQ</sequence>
<proteinExistence type="predicted"/>
<gene>
    <name evidence="2" type="ORF">C2G38_2232746</name>
</gene>
<feature type="region of interest" description="Disordered" evidence="1">
    <location>
        <begin position="1"/>
        <end position="95"/>
    </location>
</feature>
<organism evidence="2 3">
    <name type="scientific">Gigaspora rosea</name>
    <dbReference type="NCBI Taxonomy" id="44941"/>
    <lineage>
        <taxon>Eukaryota</taxon>
        <taxon>Fungi</taxon>
        <taxon>Fungi incertae sedis</taxon>
        <taxon>Mucoromycota</taxon>
        <taxon>Glomeromycotina</taxon>
        <taxon>Glomeromycetes</taxon>
        <taxon>Diversisporales</taxon>
        <taxon>Gigasporaceae</taxon>
        <taxon>Gigaspora</taxon>
    </lineage>
</organism>
<feature type="compositionally biased region" description="Basic and acidic residues" evidence="1">
    <location>
        <begin position="81"/>
        <end position="95"/>
    </location>
</feature>
<dbReference type="EMBL" id="QKWP01003551">
    <property type="protein sequence ID" value="RIB00835.1"/>
    <property type="molecule type" value="Genomic_DNA"/>
</dbReference>